<proteinExistence type="predicted"/>
<dbReference type="InterPro" id="IPR042099">
    <property type="entry name" value="ANL_N_sf"/>
</dbReference>
<keyword evidence="6" id="KW-1185">Reference proteome</keyword>
<evidence type="ECO:0000313" key="6">
    <source>
        <dbReference type="Proteomes" id="UP000292702"/>
    </source>
</evidence>
<gene>
    <name evidence="5" type="ORF">EIP91_006089</name>
</gene>
<dbReference type="EMBL" id="RWJN01000328">
    <property type="protein sequence ID" value="TCD63026.1"/>
    <property type="molecule type" value="Genomic_DNA"/>
</dbReference>
<feature type="domain" description="AMP-dependent synthetase/ligase" evidence="3">
    <location>
        <begin position="27"/>
        <end position="356"/>
    </location>
</feature>
<dbReference type="Pfam" id="PF23562">
    <property type="entry name" value="AMP-binding_C_3"/>
    <property type="match status" value="1"/>
</dbReference>
<dbReference type="InterPro" id="IPR000873">
    <property type="entry name" value="AMP-dep_synth/lig_dom"/>
</dbReference>
<dbReference type="InterPro" id="IPR036291">
    <property type="entry name" value="NAD(P)-bd_dom_sf"/>
</dbReference>
<dbReference type="PANTHER" id="PTHR43439:SF2">
    <property type="entry name" value="ENZYME, PUTATIVE (JCVI)-RELATED"/>
    <property type="match status" value="1"/>
</dbReference>
<organism evidence="5 6">
    <name type="scientific">Steccherinum ochraceum</name>
    <dbReference type="NCBI Taxonomy" id="92696"/>
    <lineage>
        <taxon>Eukaryota</taxon>
        <taxon>Fungi</taxon>
        <taxon>Dikarya</taxon>
        <taxon>Basidiomycota</taxon>
        <taxon>Agaricomycotina</taxon>
        <taxon>Agaricomycetes</taxon>
        <taxon>Polyporales</taxon>
        <taxon>Steccherinaceae</taxon>
        <taxon>Steccherinum</taxon>
    </lineage>
</organism>
<dbReference type="Proteomes" id="UP000292702">
    <property type="component" value="Unassembled WGS sequence"/>
</dbReference>
<dbReference type="InterPro" id="IPR051414">
    <property type="entry name" value="Adenylate-forming_Reductase"/>
</dbReference>
<dbReference type="SUPFAM" id="SSF56801">
    <property type="entry name" value="Acetyl-CoA synthetase-like"/>
    <property type="match status" value="1"/>
</dbReference>
<dbReference type="STRING" id="92696.A0A4R0R8T6"/>
<comment type="caution">
    <text evidence="5">The sequence shown here is derived from an EMBL/GenBank/DDBJ whole genome shotgun (WGS) entry which is preliminary data.</text>
</comment>
<keyword evidence="1" id="KW-0596">Phosphopantetheine</keyword>
<dbReference type="AlphaFoldDB" id="A0A4R0R8T6"/>
<dbReference type="PANTHER" id="PTHR43439">
    <property type="entry name" value="PHENYLACETATE-COENZYME A LIGASE"/>
    <property type="match status" value="1"/>
</dbReference>
<dbReference type="PROSITE" id="PS00455">
    <property type="entry name" value="AMP_BINDING"/>
    <property type="match status" value="1"/>
</dbReference>
<keyword evidence="2" id="KW-0597">Phosphoprotein</keyword>
<feature type="domain" description="Thioester reductase (TE)" evidence="4">
    <location>
        <begin position="711"/>
        <end position="944"/>
    </location>
</feature>
<dbReference type="Gene3D" id="1.10.1200.10">
    <property type="entry name" value="ACP-like"/>
    <property type="match status" value="1"/>
</dbReference>
<reference evidence="5 6" key="1">
    <citation type="submission" date="2018-11" db="EMBL/GenBank/DDBJ databases">
        <title>Genome assembly of Steccherinum ochraceum LE-BIN_3174, the white-rot fungus of the Steccherinaceae family (The Residual Polyporoid clade, Polyporales, Basidiomycota).</title>
        <authorList>
            <person name="Fedorova T.V."/>
            <person name="Glazunova O.A."/>
            <person name="Landesman E.O."/>
            <person name="Moiseenko K.V."/>
            <person name="Psurtseva N.V."/>
            <person name="Savinova O.S."/>
            <person name="Shakhova N.V."/>
            <person name="Tyazhelova T.V."/>
            <person name="Vasina D.V."/>
        </authorList>
    </citation>
    <scope>NUCLEOTIDE SEQUENCE [LARGE SCALE GENOMIC DNA]</scope>
    <source>
        <strain evidence="5 6">LE-BIN_3174</strain>
    </source>
</reference>
<protein>
    <submittedName>
        <fullName evidence="5">Putative NRPS-like protein biosynthetic cluster</fullName>
    </submittedName>
</protein>
<evidence type="ECO:0000313" key="5">
    <source>
        <dbReference type="EMBL" id="TCD63026.1"/>
    </source>
</evidence>
<dbReference type="SUPFAM" id="SSF51735">
    <property type="entry name" value="NAD(P)-binding Rossmann-fold domains"/>
    <property type="match status" value="1"/>
</dbReference>
<dbReference type="InterPro" id="IPR020845">
    <property type="entry name" value="AMP-binding_CS"/>
</dbReference>
<evidence type="ECO:0000259" key="3">
    <source>
        <dbReference type="Pfam" id="PF00501"/>
    </source>
</evidence>
<evidence type="ECO:0000259" key="4">
    <source>
        <dbReference type="Pfam" id="PF07993"/>
    </source>
</evidence>
<dbReference type="Gene3D" id="3.40.50.12780">
    <property type="entry name" value="N-terminal domain of ligase-like"/>
    <property type="match status" value="1"/>
</dbReference>
<dbReference type="OrthoDB" id="429813at2759"/>
<dbReference type="InterPro" id="IPR013120">
    <property type="entry name" value="FAR_NAD-bd"/>
</dbReference>
<evidence type="ECO:0000256" key="2">
    <source>
        <dbReference type="ARBA" id="ARBA00022553"/>
    </source>
</evidence>
<dbReference type="Gene3D" id="3.40.50.720">
    <property type="entry name" value="NAD(P)-binding Rossmann-like Domain"/>
    <property type="match status" value="1"/>
</dbReference>
<accession>A0A4R0R8T6</accession>
<dbReference type="InterPro" id="IPR036736">
    <property type="entry name" value="ACP-like_sf"/>
</dbReference>
<dbReference type="Pfam" id="PF00501">
    <property type="entry name" value="AMP-binding"/>
    <property type="match status" value="1"/>
</dbReference>
<name>A0A4R0R8T6_9APHY</name>
<dbReference type="Pfam" id="PF07993">
    <property type="entry name" value="NAD_binding_4"/>
    <property type="match status" value="1"/>
</dbReference>
<sequence length="1087" mass="119075">MSTESAPRSPPLDGSIYVLPGFVDFHAEYAPNNPWVVFPSREDPSTPASISYQEVAEATHRIAHVLRPGRVGPEQEIVAVLLHCDSIMYNATLVGMFRAGIVPFPMSPKNSVEAICHLLKTTNCHCILSQLSLTTLTSSVKSALEKAGYACQVKESPPLREVFPSLSYQEEEASTAFVPYPERDVRRGLDDLAMYLHSSGSTGLPKSIAFTEKVLLSWADCSLVRMSCKFGLRWAVQALPPFHSTGIFGHVLMPLVSGLPVAHFTPQAPSPPVLPNPRNMIEECKILNCNGLGSVPVFIEMWCRSPEDVEYLASLECLLFAGGPLATPAGDMLISKGVNIAMIYGSTEIGIVNKVMDLDFSDNPDPSSKRPEDWAWMQLDDNVHPRWMDLGDGTFELQVLASESHAMTVENLSDVRGYATGDIFEPHPECKGLWRIVGRLDDVIVLRTGEKVVPLPQEHFLSSAPMVSGAVMFGRGQSQPGVLIELTANHAIDPIDEKAVIEMRNRLWPHVQDANQSAPVFARLFKETILITDPSRPFPRAAKGTIVRKLAIKAYEAEISNLYAQLEESNDTHGVPAPEAWNLREIEAWLVSLAATVNEDKTPSLSADLFEQGFDSLSATFLRNRIIAVLRSSEDKAVRAANQKIGQDFIFRNPTLAQLSLAIVALIHPESDEIDPSTIQKSIQAMILKYSADLPQFKAYQAPSSGSVVLVTGSTGALGSHVVSMLLSDISVSEVITLHRGGDVHQRQKIAFQSRGLPVENLSHSKWTSLSGDTTKDGMGLTNEELGTLRSRVTHIVHCAWRVDFNLSLSSFESYVAGTRTLIDFSASCRYPVRLVFTSSVSAVYNWDPRKGEIPDEIIDDLSVAALSGYGASKFVIEHVLATASRQGMSVVSARIGQICGSTTSGDWNVNEWFPALVKTSLSLGRLPDLNGMVSWIPLDIASHCIVDALLSDSFTGEIFNVLHPRRTELREIYTALVEGTGNRMQIVPLSAWVKEIEGIAANAVPDDIKAYPVIKLLTFWRGILQINETAASSDQFAAEAPGFPLLEVSKAQKISASLRDADPLGEKDVALWLKYWERAGFISLLK</sequence>
<evidence type="ECO:0000256" key="1">
    <source>
        <dbReference type="ARBA" id="ARBA00022450"/>
    </source>
</evidence>